<accession>A0A022QMT6</accession>
<sequence>MDKTEEKSKTNVQKIGGRAPATVPCLPCNKCLQDFRTELICLQKRPLEEKTFADKPFLRFLNLLPNLIFNLNIFTLSHEGLLLLLLSALCIAL</sequence>
<dbReference type="EMBL" id="KI631456">
    <property type="protein sequence ID" value="EYU27800.1"/>
    <property type="molecule type" value="Genomic_DNA"/>
</dbReference>
<dbReference type="Proteomes" id="UP000030748">
    <property type="component" value="Unassembled WGS sequence"/>
</dbReference>
<organism evidence="1 2">
    <name type="scientific">Erythranthe guttata</name>
    <name type="common">Yellow monkey flower</name>
    <name type="synonym">Mimulus guttatus</name>
    <dbReference type="NCBI Taxonomy" id="4155"/>
    <lineage>
        <taxon>Eukaryota</taxon>
        <taxon>Viridiplantae</taxon>
        <taxon>Streptophyta</taxon>
        <taxon>Embryophyta</taxon>
        <taxon>Tracheophyta</taxon>
        <taxon>Spermatophyta</taxon>
        <taxon>Magnoliopsida</taxon>
        <taxon>eudicotyledons</taxon>
        <taxon>Gunneridae</taxon>
        <taxon>Pentapetalae</taxon>
        <taxon>asterids</taxon>
        <taxon>lamiids</taxon>
        <taxon>Lamiales</taxon>
        <taxon>Phrymaceae</taxon>
        <taxon>Erythranthe</taxon>
    </lineage>
</organism>
<evidence type="ECO:0000313" key="2">
    <source>
        <dbReference type="Proteomes" id="UP000030748"/>
    </source>
</evidence>
<reference evidence="1 2" key="1">
    <citation type="journal article" date="2013" name="Proc. Natl. Acad. Sci. U.S.A.">
        <title>Fine-scale variation in meiotic recombination in Mimulus inferred from population shotgun sequencing.</title>
        <authorList>
            <person name="Hellsten U."/>
            <person name="Wright K.M."/>
            <person name="Jenkins J."/>
            <person name="Shu S."/>
            <person name="Yuan Y."/>
            <person name="Wessler S.R."/>
            <person name="Schmutz J."/>
            <person name="Willis J.H."/>
            <person name="Rokhsar D.S."/>
        </authorList>
    </citation>
    <scope>NUCLEOTIDE SEQUENCE [LARGE SCALE GENOMIC DNA]</scope>
    <source>
        <strain evidence="2">cv. DUN x IM62</strain>
    </source>
</reference>
<gene>
    <name evidence="1" type="ORF">MIMGU_mgv1a017088mg</name>
</gene>
<keyword evidence="2" id="KW-1185">Reference proteome</keyword>
<evidence type="ECO:0000313" key="1">
    <source>
        <dbReference type="EMBL" id="EYU27800.1"/>
    </source>
</evidence>
<protein>
    <submittedName>
        <fullName evidence="1">Uncharacterized protein</fullName>
    </submittedName>
</protein>
<proteinExistence type="predicted"/>
<name>A0A022QMT6_ERYGU</name>
<dbReference type="AlphaFoldDB" id="A0A022QMT6"/>